<dbReference type="InterPro" id="IPR025931">
    <property type="entry name" value="TaqI_C"/>
</dbReference>
<dbReference type="GO" id="GO:0009007">
    <property type="term" value="F:site-specific DNA-methyltransferase (adenine-specific) activity"/>
    <property type="evidence" value="ECO:0007669"/>
    <property type="project" value="UniProtKB-EC"/>
</dbReference>
<dbReference type="RefSeq" id="WP_079427970.1">
    <property type="nucleotide sequence ID" value="NZ_MZGV01000082.1"/>
</dbReference>
<dbReference type="Pfam" id="PF07669">
    <property type="entry name" value="Eco57I"/>
    <property type="match status" value="1"/>
</dbReference>
<dbReference type="EC" id="2.1.1.72" evidence="1"/>
<evidence type="ECO:0000259" key="9">
    <source>
        <dbReference type="Pfam" id="PF12950"/>
    </source>
</evidence>
<organism evidence="10 11">
    <name type="scientific">Clostridium oryzae</name>
    <dbReference type="NCBI Taxonomy" id="1450648"/>
    <lineage>
        <taxon>Bacteria</taxon>
        <taxon>Bacillati</taxon>
        <taxon>Bacillota</taxon>
        <taxon>Clostridia</taxon>
        <taxon>Eubacteriales</taxon>
        <taxon>Clostridiaceae</taxon>
        <taxon>Clostridium</taxon>
    </lineage>
</organism>
<evidence type="ECO:0000256" key="6">
    <source>
        <dbReference type="ARBA" id="ARBA00023125"/>
    </source>
</evidence>
<evidence type="ECO:0000256" key="3">
    <source>
        <dbReference type="ARBA" id="ARBA00022679"/>
    </source>
</evidence>
<dbReference type="GO" id="GO:0003677">
    <property type="term" value="F:DNA binding"/>
    <property type="evidence" value="ECO:0007669"/>
    <property type="project" value="UniProtKB-KW"/>
</dbReference>
<dbReference type="Gene3D" id="3.40.50.150">
    <property type="entry name" value="Vaccinia Virus protein VP39"/>
    <property type="match status" value="1"/>
</dbReference>
<reference evidence="10 11" key="1">
    <citation type="submission" date="2017-03" db="EMBL/GenBank/DDBJ databases">
        <title>Genome sequence of Clostridium oryzae DSM 28571.</title>
        <authorList>
            <person name="Poehlein A."/>
            <person name="Daniel R."/>
        </authorList>
    </citation>
    <scope>NUCLEOTIDE SEQUENCE [LARGE SCALE GENOMIC DNA]</scope>
    <source>
        <strain evidence="10 11">DSM 28571</strain>
    </source>
</reference>
<keyword evidence="6" id="KW-0238">DNA-binding</keyword>
<sequence length="578" mass="68091">MKNAFKDEIEKLYSIVLSTEDSICKINKIKSCKDFLGISQESTFSDYYNDICRQEHIKGVVYTPKEIVTYMLENSISPKDIINNPFIKILDPSCGAGNIIIELLEYLEGIYVKNLDKININSGLNLKKEDIKKHIISNNIFGLDVDELSIKILLIELYLNSQVINEDNFKCTDFLMNKSLFQQKKFDIILGNPPYIGRKSIDRNYSDLIKKEYREIYGDKSDLSYCFFKKALQVCENNFKICFIVSRYFLESLSGSNLRKYILNNSSIYKITDFYGKRPFKNIGIDPVIIFLSDKGYKNIEVDKVVSECKINDNFKNKMVTFCMKAATLSDEPWRLQPENKLKVLEKIEDRCNVSLKEIGDFYQGIITGCDKAFIVTKDAIEENNIEKDLLRRWIKNSDIHVNYIKDRGLFLIYADDIIDENKYPNAITYIGRYKERLAKRRECINSRRKWYELQWGRDESIFRKQKIIFPYKSNHNIFTKSSNEFFSADIYALLIKDTVKASYDYLSMLLNSPIYEFYFKCFGKKMGRDIYEYYPNNVERLKIPLLEHNRINNENDLYEYFELNSTEKKLILKTVKQ</sequence>
<evidence type="ECO:0000256" key="1">
    <source>
        <dbReference type="ARBA" id="ARBA00011900"/>
    </source>
</evidence>
<dbReference type="Proteomes" id="UP000190080">
    <property type="component" value="Unassembled WGS sequence"/>
</dbReference>
<keyword evidence="11" id="KW-1185">Reference proteome</keyword>
<dbReference type="InterPro" id="IPR029063">
    <property type="entry name" value="SAM-dependent_MTases_sf"/>
</dbReference>
<keyword evidence="4" id="KW-0949">S-adenosyl-L-methionine</keyword>
<feature type="domain" description="TaqI-like C-terminal specificity" evidence="9">
    <location>
        <begin position="430"/>
        <end position="542"/>
    </location>
</feature>
<dbReference type="PANTHER" id="PTHR33841:SF6">
    <property type="entry name" value="TYPE II METHYLTRANSFERASE M.HINDII"/>
    <property type="match status" value="1"/>
</dbReference>
<dbReference type="SUPFAM" id="SSF53335">
    <property type="entry name" value="S-adenosyl-L-methionine-dependent methyltransferases"/>
    <property type="match status" value="1"/>
</dbReference>
<comment type="catalytic activity">
    <reaction evidence="7">
        <text>a 2'-deoxyadenosine in DNA + S-adenosyl-L-methionine = an N(6)-methyl-2'-deoxyadenosine in DNA + S-adenosyl-L-homocysteine + H(+)</text>
        <dbReference type="Rhea" id="RHEA:15197"/>
        <dbReference type="Rhea" id="RHEA-COMP:12418"/>
        <dbReference type="Rhea" id="RHEA-COMP:12419"/>
        <dbReference type="ChEBI" id="CHEBI:15378"/>
        <dbReference type="ChEBI" id="CHEBI:57856"/>
        <dbReference type="ChEBI" id="CHEBI:59789"/>
        <dbReference type="ChEBI" id="CHEBI:90615"/>
        <dbReference type="ChEBI" id="CHEBI:90616"/>
        <dbReference type="EC" id="2.1.1.72"/>
    </reaction>
</comment>
<dbReference type="OrthoDB" id="9815272at2"/>
<feature type="domain" description="Type II methyltransferase M.TaqI-like" evidence="8">
    <location>
        <begin position="138"/>
        <end position="280"/>
    </location>
</feature>
<dbReference type="EMBL" id="MZGV01000082">
    <property type="protein sequence ID" value="OPJ57500.1"/>
    <property type="molecule type" value="Genomic_DNA"/>
</dbReference>
<dbReference type="GO" id="GO:0009307">
    <property type="term" value="P:DNA restriction-modification system"/>
    <property type="evidence" value="ECO:0007669"/>
    <property type="project" value="UniProtKB-KW"/>
</dbReference>
<dbReference type="AlphaFoldDB" id="A0A1V4IC96"/>
<dbReference type="GO" id="GO:0032259">
    <property type="term" value="P:methylation"/>
    <property type="evidence" value="ECO:0007669"/>
    <property type="project" value="UniProtKB-KW"/>
</dbReference>
<keyword evidence="2" id="KW-0489">Methyltransferase</keyword>
<accession>A0A1V4IC96</accession>
<dbReference type="InterPro" id="IPR050953">
    <property type="entry name" value="N4_N6_ade-DNA_methylase"/>
</dbReference>
<dbReference type="InterPro" id="IPR011639">
    <property type="entry name" value="MethylTrfase_TaqI-like_dom"/>
</dbReference>
<comment type="caution">
    <text evidence="10">The sequence shown here is derived from an EMBL/GenBank/DDBJ whole genome shotgun (WGS) entry which is preliminary data.</text>
</comment>
<dbReference type="Pfam" id="PF12950">
    <property type="entry name" value="TaqI_C"/>
    <property type="match status" value="1"/>
</dbReference>
<dbReference type="PRINTS" id="PR00507">
    <property type="entry name" value="N12N6MTFRASE"/>
</dbReference>
<evidence type="ECO:0000256" key="7">
    <source>
        <dbReference type="ARBA" id="ARBA00047942"/>
    </source>
</evidence>
<evidence type="ECO:0000256" key="2">
    <source>
        <dbReference type="ARBA" id="ARBA00022603"/>
    </source>
</evidence>
<evidence type="ECO:0000256" key="4">
    <source>
        <dbReference type="ARBA" id="ARBA00022691"/>
    </source>
</evidence>
<keyword evidence="3" id="KW-0808">Transferase</keyword>
<protein>
    <recommendedName>
        <fullName evidence="1">site-specific DNA-methyltransferase (adenine-specific)</fullName>
        <ecNumber evidence="1">2.1.1.72</ecNumber>
    </recommendedName>
</protein>
<evidence type="ECO:0000313" key="11">
    <source>
        <dbReference type="Proteomes" id="UP000190080"/>
    </source>
</evidence>
<dbReference type="PANTHER" id="PTHR33841">
    <property type="entry name" value="DNA METHYLTRANSFERASE YEEA-RELATED"/>
    <property type="match status" value="1"/>
</dbReference>
<dbReference type="PROSITE" id="PS00092">
    <property type="entry name" value="N6_MTASE"/>
    <property type="match status" value="1"/>
</dbReference>
<proteinExistence type="predicted"/>
<dbReference type="STRING" id="1450648.CLORY_40700"/>
<evidence type="ECO:0000256" key="5">
    <source>
        <dbReference type="ARBA" id="ARBA00022747"/>
    </source>
</evidence>
<name>A0A1V4IC96_9CLOT</name>
<gene>
    <name evidence="10" type="ORF">CLORY_40700</name>
</gene>
<dbReference type="InterPro" id="IPR002052">
    <property type="entry name" value="DNA_methylase_N6_adenine_CS"/>
</dbReference>
<dbReference type="GO" id="GO:0016787">
    <property type="term" value="F:hydrolase activity"/>
    <property type="evidence" value="ECO:0007669"/>
    <property type="project" value="UniProtKB-KW"/>
</dbReference>
<evidence type="ECO:0000313" key="10">
    <source>
        <dbReference type="EMBL" id="OPJ57500.1"/>
    </source>
</evidence>
<keyword evidence="5" id="KW-0680">Restriction system</keyword>
<dbReference type="REBASE" id="204562">
    <property type="entry name" value="M.Cor28571ORF40700P"/>
</dbReference>
<evidence type="ECO:0000259" key="8">
    <source>
        <dbReference type="Pfam" id="PF07669"/>
    </source>
</evidence>
<keyword evidence="10" id="KW-0378">Hydrolase</keyword>